<organism evidence="4 5">
    <name type="scientific">Dinothrombium tinctorium</name>
    <dbReference type="NCBI Taxonomy" id="1965070"/>
    <lineage>
        <taxon>Eukaryota</taxon>
        <taxon>Metazoa</taxon>
        <taxon>Ecdysozoa</taxon>
        <taxon>Arthropoda</taxon>
        <taxon>Chelicerata</taxon>
        <taxon>Arachnida</taxon>
        <taxon>Acari</taxon>
        <taxon>Acariformes</taxon>
        <taxon>Trombidiformes</taxon>
        <taxon>Prostigmata</taxon>
        <taxon>Anystina</taxon>
        <taxon>Parasitengona</taxon>
        <taxon>Trombidioidea</taxon>
        <taxon>Trombidiidae</taxon>
        <taxon>Dinothrombium</taxon>
    </lineage>
</organism>
<dbReference type="EMBL" id="NCKU01000825">
    <property type="protein sequence ID" value="RWS14002.1"/>
    <property type="molecule type" value="Genomic_DNA"/>
</dbReference>
<reference evidence="4 5" key="1">
    <citation type="journal article" date="2018" name="Gigascience">
        <title>Genomes of trombidid mites reveal novel predicted allergens and laterally-transferred genes associated with secondary metabolism.</title>
        <authorList>
            <person name="Dong X."/>
            <person name="Chaisiri K."/>
            <person name="Xia D."/>
            <person name="Armstrong S.D."/>
            <person name="Fang Y."/>
            <person name="Donnelly M.J."/>
            <person name="Kadowaki T."/>
            <person name="McGarry J.W."/>
            <person name="Darby A.C."/>
            <person name="Makepeace B.L."/>
        </authorList>
    </citation>
    <scope>NUCLEOTIDE SEQUENCE [LARGE SCALE GENOMIC DNA]</scope>
    <source>
        <strain evidence="4">UoL-WK</strain>
    </source>
</reference>
<sequence>MARYHIVLNVILMVLNTLLICECQRRNSTARGGVIKDIHGTVNDIYDMVYRNELNLRMVISNIAIVQSKVERTSDTLDLNKVNDNLIIEKLTKLENRLKSVEDASKQMIETIVNKMSTFETRIIQLDESIDGKLRKMNNVLTQVYEFSKDVKNVFENSKNDERRLDDEPTLNELKKDIKEQMSVLGVEIKSHLSTLGSNTLNLRGQLDIISSQLLQIQDDMPKSNGLRTQSSQIYASAASSSNIKCPAINTTDIMKSIDFKHIEVLNKIESEANRIGSKVETIKCISQEKDNNNENKRYSRPNASPNDGTIRRINTIRPSDGGRFDSCTKITNSIEPQNCYQLRKNGATCDGVYRPEIQRNPTKVYCDMNDAGGGWTVIMRRGRFSESRRQISFNQSWDGYKDGFGDFLDEFWLGNDLIHSLTTSEPNELQIDLEAFDGDFISLQYEHFSIANENNNYTLSIGRPKGSAKQQNVAYSFCNHDKMPFSTYDKNLSGNMINCAASCGGGWWFDMVKCHYVFLNAPYSGSDENNGREALVWRSWKGIQKLKAVQMKIRPKL</sequence>
<accession>A0A443RFE0</accession>
<evidence type="ECO:0000313" key="4">
    <source>
        <dbReference type="EMBL" id="RWS14002.1"/>
    </source>
</evidence>
<dbReference type="InterPro" id="IPR036056">
    <property type="entry name" value="Fibrinogen-like_C"/>
</dbReference>
<dbReference type="PANTHER" id="PTHR19143">
    <property type="entry name" value="FIBRINOGEN/TENASCIN/ANGIOPOEITIN"/>
    <property type="match status" value="1"/>
</dbReference>
<dbReference type="Pfam" id="PF00147">
    <property type="entry name" value="Fibrinogen_C"/>
    <property type="match status" value="1"/>
</dbReference>
<evidence type="ECO:0000256" key="2">
    <source>
        <dbReference type="SAM" id="SignalP"/>
    </source>
</evidence>
<dbReference type="InterPro" id="IPR014716">
    <property type="entry name" value="Fibrinogen_a/b/g_C_1"/>
</dbReference>
<dbReference type="InterPro" id="IPR002181">
    <property type="entry name" value="Fibrinogen_a/b/g_C_dom"/>
</dbReference>
<dbReference type="SUPFAM" id="SSF56496">
    <property type="entry name" value="Fibrinogen C-terminal domain-like"/>
    <property type="match status" value="1"/>
</dbReference>
<keyword evidence="2" id="KW-0732">Signal</keyword>
<dbReference type="PANTHER" id="PTHR19143:SF327">
    <property type="entry name" value="FI21813P1-RELATED"/>
    <property type="match status" value="1"/>
</dbReference>
<dbReference type="CDD" id="cd00087">
    <property type="entry name" value="FReD"/>
    <property type="match status" value="1"/>
</dbReference>
<dbReference type="OrthoDB" id="6145874at2759"/>
<dbReference type="Gene3D" id="3.90.215.10">
    <property type="entry name" value="Gamma Fibrinogen, chain A, domain 1"/>
    <property type="match status" value="1"/>
</dbReference>
<evidence type="ECO:0000256" key="1">
    <source>
        <dbReference type="SAM" id="MobiDB-lite"/>
    </source>
</evidence>
<dbReference type="SMART" id="SM00186">
    <property type="entry name" value="FBG"/>
    <property type="match status" value="1"/>
</dbReference>
<feature type="region of interest" description="Disordered" evidence="1">
    <location>
        <begin position="291"/>
        <end position="316"/>
    </location>
</feature>
<evidence type="ECO:0000313" key="5">
    <source>
        <dbReference type="Proteomes" id="UP000285301"/>
    </source>
</evidence>
<proteinExistence type="predicted"/>
<dbReference type="STRING" id="1965070.A0A443RFE0"/>
<comment type="caution">
    <text evidence="4">The sequence shown here is derived from an EMBL/GenBank/DDBJ whole genome shotgun (WGS) entry which is preliminary data.</text>
</comment>
<feature type="signal peptide" evidence="2">
    <location>
        <begin position="1"/>
        <end position="23"/>
    </location>
</feature>
<dbReference type="NCBIfam" id="NF040941">
    <property type="entry name" value="GGGWT_bact"/>
    <property type="match status" value="1"/>
</dbReference>
<dbReference type="GO" id="GO:0005615">
    <property type="term" value="C:extracellular space"/>
    <property type="evidence" value="ECO:0007669"/>
    <property type="project" value="TreeGrafter"/>
</dbReference>
<dbReference type="InterPro" id="IPR050373">
    <property type="entry name" value="Fibrinogen_C-term_domain"/>
</dbReference>
<evidence type="ECO:0000259" key="3">
    <source>
        <dbReference type="PROSITE" id="PS51406"/>
    </source>
</evidence>
<protein>
    <submittedName>
        <fullName evidence="4">Techylectin-5B-like protein</fullName>
    </submittedName>
</protein>
<gene>
    <name evidence="4" type="ORF">B4U79_15950</name>
</gene>
<keyword evidence="5" id="KW-1185">Reference proteome</keyword>
<dbReference type="PROSITE" id="PS51406">
    <property type="entry name" value="FIBRINOGEN_C_2"/>
    <property type="match status" value="1"/>
</dbReference>
<dbReference type="AlphaFoldDB" id="A0A443RFE0"/>
<name>A0A443RFE0_9ACAR</name>
<feature type="domain" description="Fibrinogen C-terminal" evidence="3">
    <location>
        <begin position="331"/>
        <end position="558"/>
    </location>
</feature>
<feature type="chain" id="PRO_5019529966" evidence="2">
    <location>
        <begin position="24"/>
        <end position="558"/>
    </location>
</feature>
<dbReference type="Proteomes" id="UP000285301">
    <property type="component" value="Unassembled WGS sequence"/>
</dbReference>